<name>A0A368FH56_ANCCA</name>
<dbReference type="AlphaFoldDB" id="A0A368FH56"/>
<evidence type="ECO:0000313" key="2">
    <source>
        <dbReference type="EMBL" id="RCN31571.1"/>
    </source>
</evidence>
<dbReference type="InterPro" id="IPR049163">
    <property type="entry name" value="Pif1-like_2B_dom"/>
</dbReference>
<dbReference type="PANTHER" id="PTHR23274">
    <property type="entry name" value="DNA HELICASE-RELATED"/>
    <property type="match status" value="1"/>
</dbReference>
<dbReference type="SUPFAM" id="SSF52540">
    <property type="entry name" value="P-loop containing nucleoside triphosphate hydrolases"/>
    <property type="match status" value="1"/>
</dbReference>
<dbReference type="STRING" id="29170.A0A368FH56"/>
<reference evidence="2 3" key="1">
    <citation type="submission" date="2014-10" db="EMBL/GenBank/DDBJ databases">
        <title>Draft genome of the hookworm Ancylostoma caninum.</title>
        <authorList>
            <person name="Mitreva M."/>
        </authorList>
    </citation>
    <scope>NUCLEOTIDE SEQUENCE [LARGE SCALE GENOMIC DNA]</scope>
    <source>
        <strain evidence="2 3">Baltimore</strain>
    </source>
</reference>
<evidence type="ECO:0000313" key="3">
    <source>
        <dbReference type="Proteomes" id="UP000252519"/>
    </source>
</evidence>
<keyword evidence="3" id="KW-1185">Reference proteome</keyword>
<proteinExistence type="predicted"/>
<comment type="caution">
    <text evidence="2">The sequence shown here is derived from an EMBL/GenBank/DDBJ whole genome shotgun (WGS) entry which is preliminary data.</text>
</comment>
<accession>A0A368FH56</accession>
<dbReference type="PANTHER" id="PTHR23274:SF48">
    <property type="entry name" value="ATP-DEPENDENT DNA HELICASE"/>
    <property type="match status" value="1"/>
</dbReference>
<organism evidence="2 3">
    <name type="scientific">Ancylostoma caninum</name>
    <name type="common">Dog hookworm</name>
    <dbReference type="NCBI Taxonomy" id="29170"/>
    <lineage>
        <taxon>Eukaryota</taxon>
        <taxon>Metazoa</taxon>
        <taxon>Ecdysozoa</taxon>
        <taxon>Nematoda</taxon>
        <taxon>Chromadorea</taxon>
        <taxon>Rhabditida</taxon>
        <taxon>Rhabditina</taxon>
        <taxon>Rhabditomorpha</taxon>
        <taxon>Strongyloidea</taxon>
        <taxon>Ancylostomatidae</taxon>
        <taxon>Ancylostomatinae</taxon>
        <taxon>Ancylostoma</taxon>
    </lineage>
</organism>
<feature type="domain" description="DNA helicase Pif1-like 2B" evidence="1">
    <location>
        <begin position="31"/>
        <end position="77"/>
    </location>
</feature>
<gene>
    <name evidence="2" type="ORF">ANCCAN_22641</name>
</gene>
<dbReference type="GO" id="GO:0006260">
    <property type="term" value="P:DNA replication"/>
    <property type="evidence" value="ECO:0007669"/>
    <property type="project" value="TreeGrafter"/>
</dbReference>
<dbReference type="GO" id="GO:0005657">
    <property type="term" value="C:replication fork"/>
    <property type="evidence" value="ECO:0007669"/>
    <property type="project" value="TreeGrafter"/>
</dbReference>
<protein>
    <recommendedName>
        <fullName evidence="1">DNA helicase Pif1-like 2B domain-containing protein</fullName>
    </recommendedName>
</protein>
<dbReference type="Pfam" id="PF21530">
    <property type="entry name" value="Pif1_2B_dom"/>
    <property type="match status" value="1"/>
</dbReference>
<sequence>MKRLPGLLHEYKSIDDVVGSDKHDSITYTSEFLNSLSPAGLPPHNFRLKERAIVVLLRKLDVKNGLCNGTRLIATHFGRLIDNHTEKGVSFRLRRRQFPVLLAYAMTINKAQGQSLTSVGVHLEGDVFSMDNSTLPSQGLGDKKE</sequence>
<dbReference type="OrthoDB" id="9997116at2759"/>
<dbReference type="Proteomes" id="UP000252519">
    <property type="component" value="Unassembled WGS sequence"/>
</dbReference>
<dbReference type="EMBL" id="JOJR01001268">
    <property type="protein sequence ID" value="RCN31571.1"/>
    <property type="molecule type" value="Genomic_DNA"/>
</dbReference>
<evidence type="ECO:0000259" key="1">
    <source>
        <dbReference type="Pfam" id="PF21530"/>
    </source>
</evidence>
<dbReference type="InterPro" id="IPR027417">
    <property type="entry name" value="P-loop_NTPase"/>
</dbReference>